<dbReference type="STRING" id="1247936.BN2475_420020"/>
<reference evidence="1 2" key="1">
    <citation type="submission" date="2016-12" db="EMBL/GenBank/DDBJ databases">
        <authorList>
            <person name="Song W.-J."/>
            <person name="Kurnit D.M."/>
        </authorList>
    </citation>
    <scope>NUCLEOTIDE SEQUENCE [LARGE SCALE GENOMIC DNA]</scope>
    <source>
        <strain evidence="1 2">STM7296</strain>
    </source>
</reference>
<dbReference type="EMBL" id="CYGX02000042">
    <property type="protein sequence ID" value="SIT43257.1"/>
    <property type="molecule type" value="Genomic_DNA"/>
</dbReference>
<dbReference type="Proteomes" id="UP000187012">
    <property type="component" value="Unassembled WGS sequence"/>
</dbReference>
<proteinExistence type="predicted"/>
<protein>
    <submittedName>
        <fullName evidence="1">Uncharacterized protein</fullName>
    </submittedName>
</protein>
<evidence type="ECO:0000313" key="2">
    <source>
        <dbReference type="Proteomes" id="UP000187012"/>
    </source>
</evidence>
<accession>A0A1N7S747</accession>
<gene>
    <name evidence="1" type="ORF">BN2475_420020</name>
</gene>
<keyword evidence="2" id="KW-1185">Reference proteome</keyword>
<evidence type="ECO:0000313" key="1">
    <source>
        <dbReference type="EMBL" id="SIT43257.1"/>
    </source>
</evidence>
<sequence length="69" mass="7760">MEYPPRSDSRGISSETLIHKASSAWTLVFPVQMSYFGHRFAFESGSTNARSGRGELWKTTTRSFAASQR</sequence>
<name>A0A1N7S747_9BURK</name>
<dbReference type="AlphaFoldDB" id="A0A1N7S747"/>
<organism evidence="1 2">
    <name type="scientific">Paraburkholderia ribeironis</name>
    <dbReference type="NCBI Taxonomy" id="1247936"/>
    <lineage>
        <taxon>Bacteria</taxon>
        <taxon>Pseudomonadati</taxon>
        <taxon>Pseudomonadota</taxon>
        <taxon>Betaproteobacteria</taxon>
        <taxon>Burkholderiales</taxon>
        <taxon>Burkholderiaceae</taxon>
        <taxon>Paraburkholderia</taxon>
    </lineage>
</organism>